<evidence type="ECO:0008006" key="3">
    <source>
        <dbReference type="Google" id="ProtNLM"/>
    </source>
</evidence>
<evidence type="ECO:0000313" key="2">
    <source>
        <dbReference type="Proteomes" id="UP001151088"/>
    </source>
</evidence>
<keyword evidence="2" id="KW-1185">Reference proteome</keyword>
<proteinExistence type="predicted"/>
<accession>A0A9X2T0W2</accession>
<dbReference type="PROSITE" id="PS51257">
    <property type="entry name" value="PROKAR_LIPOPROTEIN"/>
    <property type="match status" value="1"/>
</dbReference>
<protein>
    <recommendedName>
        <fullName evidence="3">Lipoprotein</fullName>
    </recommendedName>
</protein>
<dbReference type="AlphaFoldDB" id="A0A9X2T0W2"/>
<dbReference type="EMBL" id="JANTHZ010000001">
    <property type="protein sequence ID" value="MCS0494345.1"/>
    <property type="molecule type" value="Genomic_DNA"/>
</dbReference>
<name>A0A9X2T0W2_9HYPH</name>
<reference evidence="1" key="1">
    <citation type="submission" date="2022-08" db="EMBL/GenBank/DDBJ databases">
        <authorList>
            <person name="Li F."/>
        </authorList>
    </citation>
    <scope>NUCLEOTIDE SEQUENCE</scope>
    <source>
        <strain evidence="1">MQZ15Z-1</strain>
    </source>
</reference>
<dbReference type="Proteomes" id="UP001151088">
    <property type="component" value="Unassembled WGS sequence"/>
</dbReference>
<gene>
    <name evidence="1" type="ORF">NVS89_04490</name>
</gene>
<dbReference type="RefSeq" id="WP_258731289.1">
    <property type="nucleotide sequence ID" value="NZ_JANTHZ010000001.1"/>
</dbReference>
<evidence type="ECO:0000313" key="1">
    <source>
        <dbReference type="EMBL" id="MCS0494345.1"/>
    </source>
</evidence>
<comment type="caution">
    <text evidence="1">The sequence shown here is derived from an EMBL/GenBank/DDBJ whole genome shotgun (WGS) entry which is preliminary data.</text>
</comment>
<sequence length="93" mass="9828">MGRLLVFALGCLTLAGCSEDGSGVDGLDRHLQSTGKIGESGDYWLVKDNAVGQAERIGLIFGYANDGAACRDTADILNSRYTRANFRCAPVGD</sequence>
<organism evidence="1 2">
    <name type="scientific">Ancylobacter mangrovi</name>
    <dbReference type="NCBI Taxonomy" id="2972472"/>
    <lineage>
        <taxon>Bacteria</taxon>
        <taxon>Pseudomonadati</taxon>
        <taxon>Pseudomonadota</taxon>
        <taxon>Alphaproteobacteria</taxon>
        <taxon>Hyphomicrobiales</taxon>
        <taxon>Xanthobacteraceae</taxon>
        <taxon>Ancylobacter</taxon>
    </lineage>
</organism>